<evidence type="ECO:0000313" key="2">
    <source>
        <dbReference type="Proteomes" id="UP000199120"/>
    </source>
</evidence>
<dbReference type="AlphaFoldDB" id="A0A1H7MQU4"/>
<dbReference type="EMBL" id="FOAJ01000005">
    <property type="protein sequence ID" value="SEL13554.1"/>
    <property type="molecule type" value="Genomic_DNA"/>
</dbReference>
<reference evidence="2" key="1">
    <citation type="submission" date="2016-10" db="EMBL/GenBank/DDBJ databases">
        <authorList>
            <person name="Varghese N."/>
            <person name="Submissions S."/>
        </authorList>
    </citation>
    <scope>NUCLEOTIDE SEQUENCE [LARGE SCALE GENOMIC DNA]</scope>
    <source>
        <strain evidence="2">LMG 26416</strain>
    </source>
</reference>
<protein>
    <submittedName>
        <fullName evidence="1">Uncharacterized protein</fullName>
    </submittedName>
</protein>
<dbReference type="Proteomes" id="UP000199120">
    <property type="component" value="Unassembled WGS sequence"/>
</dbReference>
<accession>A0A1H7MQU4</accession>
<sequence length="43" mass="4840">MASRDYAARFRPEARRVFIGVLCVRSGQRSIGADALRMQRAVT</sequence>
<organism evidence="1 2">
    <name type="scientific">Paraburkholderia caballeronis</name>
    <dbReference type="NCBI Taxonomy" id="416943"/>
    <lineage>
        <taxon>Bacteria</taxon>
        <taxon>Pseudomonadati</taxon>
        <taxon>Pseudomonadota</taxon>
        <taxon>Betaproteobacteria</taxon>
        <taxon>Burkholderiales</taxon>
        <taxon>Burkholderiaceae</taxon>
        <taxon>Paraburkholderia</taxon>
    </lineage>
</organism>
<dbReference type="STRING" id="416943.SAMN05445871_1351"/>
<proteinExistence type="predicted"/>
<name>A0A1H7MQU4_9BURK</name>
<gene>
    <name evidence="1" type="ORF">SAMN05192542_105127</name>
</gene>
<evidence type="ECO:0000313" key="1">
    <source>
        <dbReference type="EMBL" id="SEL13554.1"/>
    </source>
</evidence>
<keyword evidence="2" id="KW-1185">Reference proteome</keyword>